<comment type="caution">
    <text evidence="2">The sequence shown here is derived from an EMBL/GenBank/DDBJ whole genome shotgun (WGS) entry which is preliminary data.</text>
</comment>
<evidence type="ECO:0000256" key="1">
    <source>
        <dbReference type="SAM" id="MobiDB-lite"/>
    </source>
</evidence>
<evidence type="ECO:0000313" key="2">
    <source>
        <dbReference type="EMBL" id="KAK9752299.1"/>
    </source>
</evidence>
<feature type="compositionally biased region" description="Polar residues" evidence="1">
    <location>
        <begin position="1"/>
        <end position="24"/>
    </location>
</feature>
<reference evidence="2 3" key="1">
    <citation type="journal article" date="2024" name="BMC Genomics">
        <title>De novo assembly and annotation of Popillia japonica's genome with initial clues to its potential as an invasive pest.</title>
        <authorList>
            <person name="Cucini C."/>
            <person name="Boschi S."/>
            <person name="Funari R."/>
            <person name="Cardaioli E."/>
            <person name="Iannotti N."/>
            <person name="Marturano G."/>
            <person name="Paoli F."/>
            <person name="Bruttini M."/>
            <person name="Carapelli A."/>
            <person name="Frati F."/>
            <person name="Nardi F."/>
        </authorList>
    </citation>
    <scope>NUCLEOTIDE SEQUENCE [LARGE SCALE GENOMIC DNA]</scope>
    <source>
        <strain evidence="2">DMR45628</strain>
    </source>
</reference>
<evidence type="ECO:0000313" key="3">
    <source>
        <dbReference type="Proteomes" id="UP001458880"/>
    </source>
</evidence>
<gene>
    <name evidence="2" type="ORF">QE152_g4301</name>
</gene>
<dbReference type="AlphaFoldDB" id="A0AAW1N190"/>
<accession>A0AAW1N190</accession>
<dbReference type="Proteomes" id="UP001458880">
    <property type="component" value="Unassembled WGS sequence"/>
</dbReference>
<protein>
    <submittedName>
        <fullName evidence="2">Uncharacterized protein</fullName>
    </submittedName>
</protein>
<proteinExistence type="predicted"/>
<dbReference type="EMBL" id="JASPKY010000021">
    <property type="protein sequence ID" value="KAK9752299.1"/>
    <property type="molecule type" value="Genomic_DNA"/>
</dbReference>
<feature type="region of interest" description="Disordered" evidence="1">
    <location>
        <begin position="1"/>
        <end position="60"/>
    </location>
</feature>
<name>A0AAW1N190_POPJA</name>
<keyword evidence="3" id="KW-1185">Reference proteome</keyword>
<sequence>MTESLNRSPSKFSSHLNNNDTEGQLTIAAESTKINKTETSDNSGSSINRLSKLLGDSSIEQNDLEKSMTDGGATMNEDLCEKVQKRELILSVDDIERNNGKHAYRSLNETMEN</sequence>
<organism evidence="2 3">
    <name type="scientific">Popillia japonica</name>
    <name type="common">Japanese beetle</name>
    <dbReference type="NCBI Taxonomy" id="7064"/>
    <lineage>
        <taxon>Eukaryota</taxon>
        <taxon>Metazoa</taxon>
        <taxon>Ecdysozoa</taxon>
        <taxon>Arthropoda</taxon>
        <taxon>Hexapoda</taxon>
        <taxon>Insecta</taxon>
        <taxon>Pterygota</taxon>
        <taxon>Neoptera</taxon>
        <taxon>Endopterygota</taxon>
        <taxon>Coleoptera</taxon>
        <taxon>Polyphaga</taxon>
        <taxon>Scarabaeiformia</taxon>
        <taxon>Scarabaeidae</taxon>
        <taxon>Rutelinae</taxon>
        <taxon>Popillia</taxon>
    </lineage>
</organism>
<feature type="compositionally biased region" description="Polar residues" evidence="1">
    <location>
        <begin position="40"/>
        <end position="49"/>
    </location>
</feature>